<comment type="caution">
    <text evidence="1">The sequence shown here is derived from an EMBL/GenBank/DDBJ whole genome shotgun (WGS) entry which is preliminary data.</text>
</comment>
<sequence length="198" mass="21388">MNKQNQQKLSSDSSRRKFLTRSATGVALASLPAKSVWATGVTGSMVASGHGSDMAGGKRLVVKWPSYWVKNISFVDKSTLNSKFSTVFGGKPFKSATKKFDGNLTVKQVLIGEASKSGVYGGPKNVNRLMISAYLSAMYSDSATFSVHFPVVGPKRAFKTQQMFGQKLYAMAIANPSVMGTELQELHKDPVALAARLR</sequence>
<name>A0AA37SWK9_9ALTE</name>
<dbReference type="RefSeq" id="WP_284217193.1">
    <property type="nucleotide sequence ID" value="NZ_BSOT01000005.1"/>
</dbReference>
<organism evidence="1 2">
    <name type="scientific">Agaribacter marinus</name>
    <dbReference type="NCBI Taxonomy" id="1431249"/>
    <lineage>
        <taxon>Bacteria</taxon>
        <taxon>Pseudomonadati</taxon>
        <taxon>Pseudomonadota</taxon>
        <taxon>Gammaproteobacteria</taxon>
        <taxon>Alteromonadales</taxon>
        <taxon>Alteromonadaceae</taxon>
        <taxon>Agaribacter</taxon>
    </lineage>
</organism>
<reference evidence="1" key="1">
    <citation type="journal article" date="2014" name="Int. J. Syst. Evol. Microbiol.">
        <title>Complete genome sequence of Corynebacterium casei LMG S-19264T (=DSM 44701T), isolated from a smear-ripened cheese.</title>
        <authorList>
            <consortium name="US DOE Joint Genome Institute (JGI-PGF)"/>
            <person name="Walter F."/>
            <person name="Albersmeier A."/>
            <person name="Kalinowski J."/>
            <person name="Ruckert C."/>
        </authorList>
    </citation>
    <scope>NUCLEOTIDE SEQUENCE</scope>
    <source>
        <strain evidence="1">NBRC 110023</strain>
    </source>
</reference>
<reference evidence="1" key="2">
    <citation type="submission" date="2023-01" db="EMBL/GenBank/DDBJ databases">
        <title>Draft genome sequence of Agaribacter marinus strain NBRC 110023.</title>
        <authorList>
            <person name="Sun Q."/>
            <person name="Mori K."/>
        </authorList>
    </citation>
    <scope>NUCLEOTIDE SEQUENCE</scope>
    <source>
        <strain evidence="1">NBRC 110023</strain>
    </source>
</reference>
<protein>
    <submittedName>
        <fullName evidence="1">Uncharacterized protein</fullName>
    </submittedName>
</protein>
<dbReference type="Proteomes" id="UP001156601">
    <property type="component" value="Unassembled WGS sequence"/>
</dbReference>
<gene>
    <name evidence="1" type="ORF">GCM10007852_18250</name>
</gene>
<dbReference type="InterPro" id="IPR006311">
    <property type="entry name" value="TAT_signal"/>
</dbReference>
<evidence type="ECO:0000313" key="1">
    <source>
        <dbReference type="EMBL" id="GLR70917.1"/>
    </source>
</evidence>
<dbReference type="AlphaFoldDB" id="A0AA37SWK9"/>
<accession>A0AA37SWK9</accession>
<dbReference type="PROSITE" id="PS51318">
    <property type="entry name" value="TAT"/>
    <property type="match status" value="1"/>
</dbReference>
<evidence type="ECO:0000313" key="2">
    <source>
        <dbReference type="Proteomes" id="UP001156601"/>
    </source>
</evidence>
<proteinExistence type="predicted"/>
<keyword evidence="2" id="KW-1185">Reference proteome</keyword>
<dbReference type="EMBL" id="BSOT01000005">
    <property type="protein sequence ID" value="GLR70917.1"/>
    <property type="molecule type" value="Genomic_DNA"/>
</dbReference>